<comment type="caution">
    <text evidence="1">The sequence shown here is derived from an EMBL/GenBank/DDBJ whole genome shotgun (WGS) entry which is preliminary data.</text>
</comment>
<organism evidence="1 2">
    <name type="scientific">Brassica napus</name>
    <name type="common">Rape</name>
    <dbReference type="NCBI Taxonomy" id="3708"/>
    <lineage>
        <taxon>Eukaryota</taxon>
        <taxon>Viridiplantae</taxon>
        <taxon>Streptophyta</taxon>
        <taxon>Embryophyta</taxon>
        <taxon>Tracheophyta</taxon>
        <taxon>Spermatophyta</taxon>
        <taxon>Magnoliopsida</taxon>
        <taxon>eudicotyledons</taxon>
        <taxon>Gunneridae</taxon>
        <taxon>Pentapetalae</taxon>
        <taxon>rosids</taxon>
        <taxon>malvids</taxon>
        <taxon>Brassicales</taxon>
        <taxon>Brassicaceae</taxon>
        <taxon>Brassiceae</taxon>
        <taxon>Brassica</taxon>
    </lineage>
</organism>
<accession>A0ABQ8D116</accession>
<name>A0ABQ8D116_BRANA</name>
<reference evidence="1 2" key="1">
    <citation type="submission" date="2021-05" db="EMBL/GenBank/DDBJ databases">
        <title>Genome Assembly of Synthetic Allotetraploid Brassica napus Reveals Homoeologous Exchanges between Subgenomes.</title>
        <authorList>
            <person name="Davis J.T."/>
        </authorList>
    </citation>
    <scope>NUCLEOTIDE SEQUENCE [LARGE SCALE GENOMIC DNA]</scope>
    <source>
        <strain evidence="2">cv. Da-Ae</strain>
        <tissue evidence="1">Seedling</tissue>
    </source>
</reference>
<evidence type="ECO:0000313" key="1">
    <source>
        <dbReference type="EMBL" id="KAH0923054.1"/>
    </source>
</evidence>
<proteinExistence type="predicted"/>
<dbReference type="Proteomes" id="UP000824890">
    <property type="component" value="Unassembled WGS sequence"/>
</dbReference>
<dbReference type="EMBL" id="JAGKQM010000006">
    <property type="protein sequence ID" value="KAH0923054.1"/>
    <property type="molecule type" value="Genomic_DNA"/>
</dbReference>
<evidence type="ECO:0000313" key="2">
    <source>
        <dbReference type="Proteomes" id="UP000824890"/>
    </source>
</evidence>
<feature type="non-terminal residue" evidence="1">
    <location>
        <position position="1"/>
    </location>
</feature>
<sequence>HQEIIRRCGNIEKLLEFHNDELRRKQQVPLFGQQELNFPIAQNLLLITINLHSSWRHLCVLDMTVFKTLRQNFKLSLIFFRLDKNRRVGDAQDPNKEKAFGKGVWNCSEPLEEQQGVCPYGTRAHGEKTKKEIKEQQTALGEAKKGFIVPSWLLPLNSAEAVASNP</sequence>
<gene>
    <name evidence="1" type="ORF">HID58_023072</name>
</gene>
<keyword evidence="2" id="KW-1185">Reference proteome</keyword>
<protein>
    <submittedName>
        <fullName evidence="1">Uncharacterized protein</fullName>
    </submittedName>
</protein>